<sequence length="177" mass="19796">MKDQAKSDLVAENERLRAERDGWIDSARYHANGQEFYHGIVRKIGALFGEAARTSDDGSVQDDILALRLPELVQELQIEWDTLAAHVIRMRKVFTQLHLKSPSPVEVLQAYSYVMRDTPSASLAARDKRIATAAFKAGFEVSGEGFNGEYPSDATETSIFKDDLQGYLKSIERGEES</sequence>
<evidence type="ECO:0000313" key="1">
    <source>
        <dbReference type="EMBL" id="RKQ97099.1"/>
    </source>
</evidence>
<accession>A0A420WUG8</accession>
<gene>
    <name evidence="1" type="ORF">C7446_2518</name>
</gene>
<evidence type="ECO:0000313" key="2">
    <source>
        <dbReference type="Proteomes" id="UP000281975"/>
    </source>
</evidence>
<dbReference type="Proteomes" id="UP000281975">
    <property type="component" value="Unassembled WGS sequence"/>
</dbReference>
<dbReference type="RefSeq" id="WP_121173438.1">
    <property type="nucleotide sequence ID" value="NZ_RBIN01000007.1"/>
</dbReference>
<dbReference type="AlphaFoldDB" id="A0A420WUG8"/>
<comment type="caution">
    <text evidence="1">The sequence shown here is derived from an EMBL/GenBank/DDBJ whole genome shotgun (WGS) entry which is preliminary data.</text>
</comment>
<proteinExistence type="predicted"/>
<keyword evidence="2" id="KW-1185">Reference proteome</keyword>
<dbReference type="EMBL" id="RBIN01000007">
    <property type="protein sequence ID" value="RKQ97099.1"/>
    <property type="molecule type" value="Genomic_DNA"/>
</dbReference>
<protein>
    <submittedName>
        <fullName evidence="1">Uncharacterized protein</fullName>
    </submittedName>
</protein>
<reference evidence="1 2" key="1">
    <citation type="submission" date="2018-10" db="EMBL/GenBank/DDBJ databases">
        <title>Genomic Encyclopedia of Type Strains, Phase IV (KMG-IV): sequencing the most valuable type-strain genomes for metagenomic binning, comparative biology and taxonomic classification.</title>
        <authorList>
            <person name="Goeker M."/>
        </authorList>
    </citation>
    <scope>NUCLEOTIDE SEQUENCE [LARGE SCALE GENOMIC DNA]</scope>
    <source>
        <strain evidence="1 2">DSM 23229</strain>
    </source>
</reference>
<name>A0A420WUG8_9GAMM</name>
<organism evidence="1 2">
    <name type="scientific">Kushneria sinocarnis</name>
    <dbReference type="NCBI Taxonomy" id="595502"/>
    <lineage>
        <taxon>Bacteria</taxon>
        <taxon>Pseudomonadati</taxon>
        <taxon>Pseudomonadota</taxon>
        <taxon>Gammaproteobacteria</taxon>
        <taxon>Oceanospirillales</taxon>
        <taxon>Halomonadaceae</taxon>
        <taxon>Kushneria</taxon>
    </lineage>
</organism>